<evidence type="ECO:0000313" key="1">
    <source>
        <dbReference type="EMBL" id="KEI15788.1"/>
    </source>
</evidence>
<dbReference type="InterPro" id="IPR007499">
    <property type="entry name" value="ERF_bacteria_virus"/>
</dbReference>
<dbReference type="EMBL" id="JENX01000090">
    <property type="protein sequence ID" value="KEI15788.1"/>
    <property type="molecule type" value="Genomic_DNA"/>
</dbReference>
<dbReference type="RefSeq" id="WP_039229772.1">
    <property type="nucleotide sequence ID" value="NZ_JENX01000090.1"/>
</dbReference>
<dbReference type="Proteomes" id="UP000027937">
    <property type="component" value="Unassembled WGS sequence"/>
</dbReference>
<keyword evidence="2" id="KW-1185">Reference proteome</keyword>
<name>A0ABR4TCW9_CLOHA</name>
<proteinExistence type="predicted"/>
<dbReference type="Pfam" id="PF04404">
    <property type="entry name" value="ERF"/>
    <property type="match status" value="1"/>
</dbReference>
<evidence type="ECO:0000313" key="2">
    <source>
        <dbReference type="Proteomes" id="UP000027937"/>
    </source>
</evidence>
<sequence length="213" mass="24277">MAETKKNLYQKLVEVRKEVVNFSKDTEGYGYNYVSGSQAIGKIREKMDELGVLLIPNIVETENSTYDYINSKGKECTDHIVSGSMTYTWINSDNPEEKLDIPWKIYGAQDDISKAFGSGLTYSERYFILKFFQAPTDELDPDGRDTSNRKNGKSKKKLSEAQIRRLYAIASAAGYDANVIKNQALKKYNVQHLEDMTKAQYDELCAGYEKLKK</sequence>
<accession>A0ABR4TCW9</accession>
<organism evidence="1 2">
    <name type="scientific">Clostridium haemolyticum NCTC 9693</name>
    <dbReference type="NCBI Taxonomy" id="1443114"/>
    <lineage>
        <taxon>Bacteria</taxon>
        <taxon>Bacillati</taxon>
        <taxon>Bacillota</taxon>
        <taxon>Clostridia</taxon>
        <taxon>Eubacteriales</taxon>
        <taxon>Clostridiaceae</taxon>
        <taxon>Clostridium</taxon>
    </lineage>
</organism>
<comment type="caution">
    <text evidence="1">The sequence shown here is derived from an EMBL/GenBank/DDBJ whole genome shotgun (WGS) entry which is preliminary data.</text>
</comment>
<reference evidence="1 2" key="1">
    <citation type="submission" date="2014-02" db="EMBL/GenBank/DDBJ databases">
        <title>Plasmidome dynamics in the species complex Clostridium novyi sensu lato converts strains of independent lineages into distinctly different pathogens.</title>
        <authorList>
            <person name="Skarin H."/>
            <person name="Segerman B."/>
        </authorList>
    </citation>
    <scope>NUCLEOTIDE SEQUENCE [LARGE SCALE GENOMIC DNA]</scope>
    <source>
        <strain evidence="1 2">NCTC 9693</strain>
    </source>
</reference>
<gene>
    <name evidence="1" type="ORF">Z960_11660</name>
</gene>
<protein>
    <submittedName>
        <fullName evidence="1">Recombinase</fullName>
    </submittedName>
</protein>